<reference evidence="1" key="2">
    <citation type="submission" date="2025-08" db="UniProtKB">
        <authorList>
            <consortium name="Ensembl"/>
        </authorList>
    </citation>
    <scope>IDENTIFICATION</scope>
    <source>
        <strain evidence="1">Thorbecke</strain>
    </source>
</reference>
<evidence type="ECO:0000313" key="2">
    <source>
        <dbReference type="Proteomes" id="UP000001811"/>
    </source>
</evidence>
<organism evidence="1 2">
    <name type="scientific">Oryctolagus cuniculus</name>
    <name type="common">Rabbit</name>
    <dbReference type="NCBI Taxonomy" id="9986"/>
    <lineage>
        <taxon>Eukaryota</taxon>
        <taxon>Metazoa</taxon>
        <taxon>Chordata</taxon>
        <taxon>Craniata</taxon>
        <taxon>Vertebrata</taxon>
        <taxon>Euteleostomi</taxon>
        <taxon>Mammalia</taxon>
        <taxon>Eutheria</taxon>
        <taxon>Euarchontoglires</taxon>
        <taxon>Glires</taxon>
        <taxon>Lagomorpha</taxon>
        <taxon>Leporidae</taxon>
        <taxon>Oryctolagus</taxon>
    </lineage>
</organism>
<dbReference type="AlphaFoldDB" id="A0A5F9C610"/>
<dbReference type="InterPro" id="IPR028346">
    <property type="entry name" value="HAUS2"/>
</dbReference>
<dbReference type="Ensembl" id="ENSOCUT00000024056.2">
    <property type="protein sequence ID" value="ENSOCUP00000029267.1"/>
    <property type="gene ID" value="ENSOCUG00000020911.2"/>
</dbReference>
<sequence>MAAASPWGLAPEPGVAGPLWSHFVASGIAAEEILSVPKGTDPCFVDFSELRQITNTQAEIHQKNLEIKLPKLEKDKADVVHPFLCLQCWHPIWVPVQALAAPLPIQLSAMAWESSNRWPESLGSCTPVGFRSAQLPLLRPYGE</sequence>
<dbReference type="InParanoid" id="A0A5F9C610"/>
<dbReference type="Proteomes" id="UP000001811">
    <property type="component" value="Chromosome 7"/>
</dbReference>
<dbReference type="GeneTree" id="ENSGT01010000224960"/>
<protein>
    <submittedName>
        <fullName evidence="1">Uncharacterized protein</fullName>
    </submittedName>
</protein>
<dbReference type="GO" id="GO:0031023">
    <property type="term" value="P:microtubule organizing center organization"/>
    <property type="evidence" value="ECO:0007669"/>
    <property type="project" value="InterPro"/>
</dbReference>
<dbReference type="GO" id="GO:0051225">
    <property type="term" value="P:spindle assembly"/>
    <property type="evidence" value="ECO:0007669"/>
    <property type="project" value="InterPro"/>
</dbReference>
<reference evidence="1 2" key="1">
    <citation type="journal article" date="2011" name="Nature">
        <title>A high-resolution map of human evolutionary constraint using 29 mammals.</title>
        <authorList>
            <person name="Lindblad-Toh K."/>
            <person name="Garber M."/>
            <person name="Zuk O."/>
            <person name="Lin M.F."/>
            <person name="Parker B.J."/>
            <person name="Washietl S."/>
            <person name="Kheradpour P."/>
            <person name="Ernst J."/>
            <person name="Jordan G."/>
            <person name="Mauceli E."/>
            <person name="Ward L.D."/>
            <person name="Lowe C.B."/>
            <person name="Holloway A.K."/>
            <person name="Clamp M."/>
            <person name="Gnerre S."/>
            <person name="Alfoldi J."/>
            <person name="Beal K."/>
            <person name="Chang J."/>
            <person name="Clawson H."/>
            <person name="Cuff J."/>
            <person name="Di Palma F."/>
            <person name="Fitzgerald S."/>
            <person name="Flicek P."/>
            <person name="Guttman M."/>
            <person name="Hubisz M.J."/>
            <person name="Jaffe D.B."/>
            <person name="Jungreis I."/>
            <person name="Kent W.J."/>
            <person name="Kostka D."/>
            <person name="Lara M."/>
            <person name="Martins A.L."/>
            <person name="Massingham T."/>
            <person name="Moltke I."/>
            <person name="Raney B.J."/>
            <person name="Rasmussen M.D."/>
            <person name="Robinson J."/>
            <person name="Stark A."/>
            <person name="Vilella A.J."/>
            <person name="Wen J."/>
            <person name="Xie X."/>
            <person name="Zody M.C."/>
            <person name="Baldwin J."/>
            <person name="Bloom T."/>
            <person name="Chin C.W."/>
            <person name="Heiman D."/>
            <person name="Nicol R."/>
            <person name="Nusbaum C."/>
            <person name="Young S."/>
            <person name="Wilkinson J."/>
            <person name="Worley K.C."/>
            <person name="Kovar C.L."/>
            <person name="Muzny D.M."/>
            <person name="Gibbs R.A."/>
            <person name="Cree A."/>
            <person name="Dihn H.H."/>
            <person name="Fowler G."/>
            <person name="Jhangiani S."/>
            <person name="Joshi V."/>
            <person name="Lee S."/>
            <person name="Lewis L.R."/>
            <person name="Nazareth L.V."/>
            <person name="Okwuonu G."/>
            <person name="Santibanez J."/>
            <person name="Warren W.C."/>
            <person name="Mardis E.R."/>
            <person name="Weinstock G.M."/>
            <person name="Wilson R.K."/>
            <person name="Delehaunty K."/>
            <person name="Dooling D."/>
            <person name="Fronik C."/>
            <person name="Fulton L."/>
            <person name="Fulton B."/>
            <person name="Graves T."/>
            <person name="Minx P."/>
            <person name="Sodergren E."/>
            <person name="Birney E."/>
            <person name="Margulies E.H."/>
            <person name="Herrero J."/>
            <person name="Green E.D."/>
            <person name="Haussler D."/>
            <person name="Siepel A."/>
            <person name="Goldman N."/>
            <person name="Pollard K.S."/>
            <person name="Pedersen J.S."/>
            <person name="Lander E.S."/>
            <person name="Kellis M."/>
        </authorList>
    </citation>
    <scope>NUCLEOTIDE SEQUENCE [LARGE SCALE GENOMIC DNA]</scope>
    <source>
        <strain evidence="1 2">Thorbecke inbred</strain>
    </source>
</reference>
<name>A0A5F9C610_RABIT</name>
<dbReference type="Pfam" id="PF15003">
    <property type="entry name" value="HAUS2"/>
    <property type="match status" value="1"/>
</dbReference>
<dbReference type="STRING" id="9986.ENSOCUP00000029267"/>
<reference evidence="1" key="3">
    <citation type="submission" date="2025-09" db="UniProtKB">
        <authorList>
            <consortium name="Ensembl"/>
        </authorList>
    </citation>
    <scope>IDENTIFICATION</scope>
    <source>
        <strain evidence="1">Thorbecke</strain>
    </source>
</reference>
<accession>A0A5F9C610</accession>
<dbReference type="EMBL" id="AAGW02004042">
    <property type="status" value="NOT_ANNOTATED_CDS"/>
    <property type="molecule type" value="Genomic_DNA"/>
</dbReference>
<dbReference type="Bgee" id="ENSOCUG00000020911">
    <property type="expression patterns" value="Expressed in smooth muscle tissue and 3 other cell types or tissues"/>
</dbReference>
<proteinExistence type="predicted"/>
<evidence type="ECO:0000313" key="1">
    <source>
        <dbReference type="Ensembl" id="ENSOCUP00000029267.1"/>
    </source>
</evidence>
<keyword evidence="2" id="KW-1185">Reference proteome</keyword>